<keyword evidence="7 8" id="KW-0315">Glutamine amidotransferase</keyword>
<name>A0ABN1G7C9_9PROT</name>
<keyword evidence="1 8" id="KW-0963">Cytoplasm</keyword>
<keyword evidence="10" id="KW-1185">Reference proteome</keyword>
<evidence type="ECO:0000256" key="4">
    <source>
        <dbReference type="ARBA" id="ARBA00022755"/>
    </source>
</evidence>
<proteinExistence type="inferred from homology"/>
<dbReference type="NCBIfam" id="NF002957">
    <property type="entry name" value="PRK03619.1"/>
    <property type="match status" value="1"/>
</dbReference>
<comment type="catalytic activity">
    <reaction evidence="8">
        <text>N(2)-formyl-N(1)-(5-phospho-beta-D-ribosyl)glycinamide + L-glutamine + ATP + H2O = 2-formamido-N(1)-(5-O-phospho-beta-D-ribosyl)acetamidine + L-glutamate + ADP + phosphate + H(+)</text>
        <dbReference type="Rhea" id="RHEA:17129"/>
        <dbReference type="ChEBI" id="CHEBI:15377"/>
        <dbReference type="ChEBI" id="CHEBI:15378"/>
        <dbReference type="ChEBI" id="CHEBI:29985"/>
        <dbReference type="ChEBI" id="CHEBI:30616"/>
        <dbReference type="ChEBI" id="CHEBI:43474"/>
        <dbReference type="ChEBI" id="CHEBI:58359"/>
        <dbReference type="ChEBI" id="CHEBI:147286"/>
        <dbReference type="ChEBI" id="CHEBI:147287"/>
        <dbReference type="ChEBI" id="CHEBI:456216"/>
        <dbReference type="EC" id="6.3.5.3"/>
    </reaction>
</comment>
<comment type="catalytic activity">
    <reaction evidence="8">
        <text>L-glutamine + H2O = L-glutamate + NH4(+)</text>
        <dbReference type="Rhea" id="RHEA:15889"/>
        <dbReference type="ChEBI" id="CHEBI:15377"/>
        <dbReference type="ChEBI" id="CHEBI:28938"/>
        <dbReference type="ChEBI" id="CHEBI:29985"/>
        <dbReference type="ChEBI" id="CHEBI:58359"/>
        <dbReference type="EC" id="3.5.1.2"/>
    </reaction>
</comment>
<dbReference type="InterPro" id="IPR029062">
    <property type="entry name" value="Class_I_gatase-like"/>
</dbReference>
<keyword evidence="3 8" id="KW-0547">Nucleotide-binding</keyword>
<evidence type="ECO:0000256" key="3">
    <source>
        <dbReference type="ARBA" id="ARBA00022741"/>
    </source>
</evidence>
<comment type="subcellular location">
    <subcellularLocation>
        <location evidence="8">Cytoplasm</location>
    </subcellularLocation>
</comment>
<feature type="active site" description="Nucleophile" evidence="8">
    <location>
        <position position="89"/>
    </location>
</feature>
<comment type="caution">
    <text evidence="9">The sequence shown here is derived from an EMBL/GenBank/DDBJ whole genome shotgun (WGS) entry which is preliminary data.</text>
</comment>
<comment type="pathway">
    <text evidence="8">Purine metabolism; IMP biosynthesis via de novo pathway; 5-amino-1-(5-phospho-D-ribosyl)imidazole from N(2)-formyl-N(1)-(5-phospho-D-ribosyl)glycinamide: step 1/2.</text>
</comment>
<dbReference type="SUPFAM" id="SSF52317">
    <property type="entry name" value="Class I glutamine amidotransferase-like"/>
    <property type="match status" value="1"/>
</dbReference>
<dbReference type="SMART" id="SM01211">
    <property type="entry name" value="GATase_5"/>
    <property type="match status" value="1"/>
</dbReference>
<dbReference type="PANTHER" id="PTHR47552:SF1">
    <property type="entry name" value="PHOSPHORIBOSYLFORMYLGLYCINAMIDINE SYNTHASE SUBUNIT PURQ"/>
    <property type="match status" value="1"/>
</dbReference>
<dbReference type="RefSeq" id="WP_343898045.1">
    <property type="nucleotide sequence ID" value="NZ_BAAAFZ010000101.1"/>
</dbReference>
<keyword evidence="2 8" id="KW-0436">Ligase</keyword>
<comment type="subunit">
    <text evidence="8">Part of the FGAM synthase complex composed of 1 PurL, 1 PurQ and 2 PurS subunits.</text>
</comment>
<organism evidence="9 10">
    <name type="scientific">Craurococcus roseus</name>
    <dbReference type="NCBI Taxonomy" id="77585"/>
    <lineage>
        <taxon>Bacteria</taxon>
        <taxon>Pseudomonadati</taxon>
        <taxon>Pseudomonadota</taxon>
        <taxon>Alphaproteobacteria</taxon>
        <taxon>Acetobacterales</taxon>
        <taxon>Acetobacteraceae</taxon>
        <taxon>Craurococcus</taxon>
    </lineage>
</organism>
<feature type="active site" evidence="8">
    <location>
        <position position="206"/>
    </location>
</feature>
<reference evidence="9 10" key="1">
    <citation type="journal article" date="2019" name="Int. J. Syst. Evol. Microbiol.">
        <title>The Global Catalogue of Microorganisms (GCM) 10K type strain sequencing project: providing services to taxonomists for standard genome sequencing and annotation.</title>
        <authorList>
            <consortium name="The Broad Institute Genomics Platform"/>
            <consortium name="The Broad Institute Genome Sequencing Center for Infectious Disease"/>
            <person name="Wu L."/>
            <person name="Ma J."/>
        </authorList>
    </citation>
    <scope>NUCLEOTIDE SEQUENCE [LARGE SCALE GENOMIC DNA]</scope>
    <source>
        <strain evidence="9 10">JCM 9933</strain>
    </source>
</reference>
<dbReference type="Pfam" id="PF13507">
    <property type="entry name" value="GATase_5"/>
    <property type="match status" value="1"/>
</dbReference>
<evidence type="ECO:0000256" key="1">
    <source>
        <dbReference type="ARBA" id="ARBA00022490"/>
    </source>
</evidence>
<dbReference type="Proteomes" id="UP001501588">
    <property type="component" value="Unassembled WGS sequence"/>
</dbReference>
<sequence length="234" mass="24733">MRAAVVVFPGINRERDMALALARASGGGGKPLMLWHGEAALPEGLDLVVLPGGFSYGDYLRCGAMAAHSPIMRAVKDFAARGGHVLGVCNGFQILCEAGMLPGALLRNASLRFLSMDCWMRVERADTPFTNRFRPGDTFRATMAHGDGNYFADEGTLDRLEGENLVALRYATPAGEATEAANRNGSARGIAGVLSPNGRVLGLMPHPENQVDPAIDGTDGLPLFESLTGTFASA</sequence>
<dbReference type="EC" id="3.5.1.2" evidence="8"/>
<dbReference type="Gene3D" id="3.40.50.880">
    <property type="match status" value="1"/>
</dbReference>
<dbReference type="EMBL" id="BAAAFZ010000101">
    <property type="protein sequence ID" value="GAA0605445.1"/>
    <property type="molecule type" value="Genomic_DNA"/>
</dbReference>
<dbReference type="EC" id="6.3.5.3" evidence="8"/>
<dbReference type="HAMAP" id="MF_00421">
    <property type="entry name" value="PurQ"/>
    <property type="match status" value="1"/>
</dbReference>
<protein>
    <recommendedName>
        <fullName evidence="8">Phosphoribosylformylglycinamidine synthase subunit PurQ</fullName>
        <shortName evidence="8">FGAM synthase</shortName>
        <ecNumber evidence="8">6.3.5.3</ecNumber>
    </recommendedName>
    <alternativeName>
        <fullName evidence="8">Formylglycinamide ribonucleotide amidotransferase subunit I</fullName>
        <shortName evidence="8">FGAR amidotransferase I</shortName>
        <shortName evidence="8">FGAR-AT I</shortName>
    </alternativeName>
    <alternativeName>
        <fullName evidence="8">Glutaminase PurQ</fullName>
        <ecNumber evidence="8">3.5.1.2</ecNumber>
    </alternativeName>
    <alternativeName>
        <fullName evidence="8">Phosphoribosylformylglycinamidine synthase subunit I</fullName>
    </alternativeName>
</protein>
<dbReference type="PROSITE" id="PS51273">
    <property type="entry name" value="GATASE_TYPE_1"/>
    <property type="match status" value="1"/>
</dbReference>
<feature type="active site" evidence="8">
    <location>
        <position position="208"/>
    </location>
</feature>
<accession>A0ABN1G7C9</accession>
<evidence type="ECO:0000256" key="8">
    <source>
        <dbReference type="HAMAP-Rule" id="MF_00421"/>
    </source>
</evidence>
<evidence type="ECO:0000256" key="6">
    <source>
        <dbReference type="ARBA" id="ARBA00022840"/>
    </source>
</evidence>
<evidence type="ECO:0000313" key="9">
    <source>
        <dbReference type="EMBL" id="GAA0605445.1"/>
    </source>
</evidence>
<evidence type="ECO:0000256" key="2">
    <source>
        <dbReference type="ARBA" id="ARBA00022598"/>
    </source>
</evidence>
<dbReference type="PIRSF" id="PIRSF001586">
    <property type="entry name" value="FGAM_synth_I"/>
    <property type="match status" value="1"/>
</dbReference>
<evidence type="ECO:0000256" key="5">
    <source>
        <dbReference type="ARBA" id="ARBA00022801"/>
    </source>
</evidence>
<keyword evidence="5 8" id="KW-0378">Hydrolase</keyword>
<comment type="function">
    <text evidence="8">Part of the phosphoribosylformylglycinamidine synthase complex involved in the purines biosynthetic pathway. Catalyzes the ATP-dependent conversion of formylglycinamide ribonucleotide (FGAR) and glutamine to yield formylglycinamidine ribonucleotide (FGAM) and glutamate. The FGAM synthase complex is composed of three subunits. PurQ produces an ammonia molecule by converting glutamine to glutamate. PurL transfers the ammonia molecule to FGAR to form FGAM in an ATP-dependent manner. PurS interacts with PurQ and PurL and is thought to assist in the transfer of the ammonia molecule from PurQ to PurL.</text>
</comment>
<dbReference type="NCBIfam" id="TIGR01737">
    <property type="entry name" value="FGAM_synth_I"/>
    <property type="match status" value="1"/>
</dbReference>
<gene>
    <name evidence="8 9" type="primary">purQ</name>
    <name evidence="9" type="ORF">GCM10009416_48610</name>
</gene>
<dbReference type="InterPro" id="IPR010075">
    <property type="entry name" value="PRibForGlyAmidine_synth_PurQ"/>
</dbReference>
<evidence type="ECO:0000256" key="7">
    <source>
        <dbReference type="ARBA" id="ARBA00022962"/>
    </source>
</evidence>
<dbReference type="PANTHER" id="PTHR47552">
    <property type="entry name" value="PHOSPHORIBOSYLFORMYLGLYCINAMIDINE SYNTHASE SUBUNIT PURQ"/>
    <property type="match status" value="1"/>
</dbReference>
<keyword evidence="6 8" id="KW-0067">ATP-binding</keyword>
<evidence type="ECO:0000313" key="10">
    <source>
        <dbReference type="Proteomes" id="UP001501588"/>
    </source>
</evidence>
<keyword evidence="4 8" id="KW-0658">Purine biosynthesis</keyword>
<dbReference type="CDD" id="cd01740">
    <property type="entry name" value="GATase1_FGAR_AT"/>
    <property type="match status" value="1"/>
</dbReference>